<accession>A0A0C5K6L9</accession>
<evidence type="ECO:0000313" key="2">
    <source>
        <dbReference type="EMBL" id="AJP61387.1"/>
    </source>
</evidence>
<keyword evidence="1" id="KW-1133">Transmembrane helix</keyword>
<keyword evidence="1" id="KW-0812">Transmembrane</keyword>
<organism evidence="2 3">
    <name type="scientific">Enterococcus phage EFDG1</name>
    <dbReference type="NCBI Taxonomy" id="1597976"/>
    <lineage>
        <taxon>Viruses</taxon>
        <taxon>Duplodnaviria</taxon>
        <taxon>Heunggongvirae</taxon>
        <taxon>Uroviricota</taxon>
        <taxon>Caudoviricetes</taxon>
        <taxon>Herelleviridae</taxon>
        <taxon>Brockvirinae</taxon>
        <taxon>Schiekvirus</taxon>
        <taxon>Schiekvirus EFDG1</taxon>
    </lineage>
</organism>
<evidence type="ECO:0008006" key="4">
    <source>
        <dbReference type="Google" id="ProtNLM"/>
    </source>
</evidence>
<sequence>MMRVDGRIRFIIIPMLIVTLTSLLGIWVHGKVEENRIKSNQMYETAIPADDKETYDYVLDTQQGIFYTHSDFIAIKPVTFPRIGGEYMKVVAEEEHYEMRTRTVSYVDEKGNTQTKTETYWEWVYYGSKTKQVDKVKVHDHIYDFNKFTGFDGKYITTKYLSSDVRITYYGVPKKLHLTFLADASENGLQSVRGKDSAINVSYTAYDKFVESKLSKGILSTVLIVIGWIALTIGLIYGYFYIENN</sequence>
<dbReference type="GeneID" id="26644398"/>
<evidence type="ECO:0000313" key="3">
    <source>
        <dbReference type="Proteomes" id="UP000032402"/>
    </source>
</evidence>
<evidence type="ECO:0000256" key="1">
    <source>
        <dbReference type="SAM" id="Phobius"/>
    </source>
</evidence>
<dbReference type="RefSeq" id="YP_009218281.1">
    <property type="nucleotide sequence ID" value="NC_029009.1"/>
</dbReference>
<dbReference type="KEGG" id="vg:26644398"/>
<proteinExistence type="predicted"/>
<keyword evidence="3" id="KW-1185">Reference proteome</keyword>
<reference evidence="2 3" key="1">
    <citation type="journal article" date="2015" name="Appl. Environ. Microbiol.">
        <title>Targeting Enterococcus faecalis Biofilms with Phage Therapy.</title>
        <authorList>
            <person name="Khalifa L."/>
            <person name="Brosh Y."/>
            <person name="Gelman D."/>
            <person name="Coppenhagen-Glazer S."/>
            <person name="Beyth S."/>
            <person name="Poradosu-Cohen R."/>
            <person name="Que Y.A."/>
            <person name="Beyth N."/>
            <person name="Hazan R."/>
        </authorList>
    </citation>
    <scope>NUCLEOTIDE SEQUENCE [LARGE SCALE GENOMIC DNA]</scope>
</reference>
<dbReference type="EMBL" id="KP339049">
    <property type="protein sequence ID" value="AJP61387.1"/>
    <property type="molecule type" value="Genomic_DNA"/>
</dbReference>
<keyword evidence="1" id="KW-0472">Membrane</keyword>
<dbReference type="Proteomes" id="UP000032402">
    <property type="component" value="Segment"/>
</dbReference>
<feature type="transmembrane region" description="Helical" evidence="1">
    <location>
        <begin position="218"/>
        <end position="242"/>
    </location>
</feature>
<name>A0A0C5K6L9_9CAUD</name>
<protein>
    <recommendedName>
        <fullName evidence="4">Transmembrane protein</fullName>
    </recommendedName>
</protein>
<feature type="transmembrane region" description="Helical" evidence="1">
    <location>
        <begin position="6"/>
        <end position="28"/>
    </location>
</feature>